<comment type="caution">
    <text evidence="2">The sequence shown here is derived from an EMBL/GenBank/DDBJ whole genome shotgun (WGS) entry which is preliminary data.</text>
</comment>
<dbReference type="Proteomes" id="UP000567179">
    <property type="component" value="Unassembled WGS sequence"/>
</dbReference>
<evidence type="ECO:0000259" key="1">
    <source>
        <dbReference type="Pfam" id="PF12937"/>
    </source>
</evidence>
<dbReference type="AlphaFoldDB" id="A0A8H5EU68"/>
<proteinExistence type="predicted"/>
<dbReference type="EMBL" id="JAACJJ010000056">
    <property type="protein sequence ID" value="KAF5312118.1"/>
    <property type="molecule type" value="Genomic_DNA"/>
</dbReference>
<accession>A0A8H5EU68</accession>
<dbReference type="InterPro" id="IPR032675">
    <property type="entry name" value="LRR_dom_sf"/>
</dbReference>
<organism evidence="2 3">
    <name type="scientific">Psilocybe cf. subviscida</name>
    <dbReference type="NCBI Taxonomy" id="2480587"/>
    <lineage>
        <taxon>Eukaryota</taxon>
        <taxon>Fungi</taxon>
        <taxon>Dikarya</taxon>
        <taxon>Basidiomycota</taxon>
        <taxon>Agaricomycotina</taxon>
        <taxon>Agaricomycetes</taxon>
        <taxon>Agaricomycetidae</taxon>
        <taxon>Agaricales</taxon>
        <taxon>Agaricineae</taxon>
        <taxon>Strophariaceae</taxon>
        <taxon>Psilocybe</taxon>
    </lineage>
</organism>
<dbReference type="InterPro" id="IPR001810">
    <property type="entry name" value="F-box_dom"/>
</dbReference>
<dbReference type="InterPro" id="IPR036047">
    <property type="entry name" value="F-box-like_dom_sf"/>
</dbReference>
<reference evidence="2 3" key="1">
    <citation type="journal article" date="2020" name="ISME J.">
        <title>Uncovering the hidden diversity of litter-decomposition mechanisms in mushroom-forming fungi.</title>
        <authorList>
            <person name="Floudas D."/>
            <person name="Bentzer J."/>
            <person name="Ahren D."/>
            <person name="Johansson T."/>
            <person name="Persson P."/>
            <person name="Tunlid A."/>
        </authorList>
    </citation>
    <scope>NUCLEOTIDE SEQUENCE [LARGE SCALE GENOMIC DNA]</scope>
    <source>
        <strain evidence="2 3">CBS 101986</strain>
    </source>
</reference>
<protein>
    <recommendedName>
        <fullName evidence="1">F-box domain-containing protein</fullName>
    </recommendedName>
</protein>
<dbReference type="Gene3D" id="3.80.10.10">
    <property type="entry name" value="Ribonuclease Inhibitor"/>
    <property type="match status" value="1"/>
</dbReference>
<sequence length="528" mass="59430">MSCIHGESCLACKALAEVDKGVLEARRALIKAKERRRVVAETLNQKHDRFIQGMPPEIATMVFAFDLEQNLANDPSRPLKLSAVCKRWRQLAFSTQQLWSTMLCQRQKWPWRFPVELVEPWIKRAGGRLMNITVSWDARKHIGGPLGPSLARQGMKSVEPLFRVIEAQKNAVKTLNLMIPSIVLDCIKEGNFEDFENASKIAVHLLSCSFFEISNVTRLKPTELAIDGHITPHDCLRVLRLCASRLTSCQLQGIHTPRTPVAADDLHDLQLPNLTDLHLHFRRTSAGVAPQFFLPLGAPALRSLSIHLSQTSDVAMTQLFFPEITTFINTVADTLESLSLMLERAITEEEIVTLLTGLPALTTFHLQYHEHHGFTALQSPASSGALLKTLAQRGEVEHILLPNLREFRLRGATITSWTAVADLFAMHSKKNSLRPLESIDLTPAMRLGLRTGQYVLPKRILQRLFVIPKNGLKFAISNSSILHDSVLYHKLSPNSNVLAYYNLTLRAQPLFNFDNFDPYDLPDFSLLH</sequence>
<dbReference type="OrthoDB" id="2269034at2759"/>
<dbReference type="Gene3D" id="1.20.1280.50">
    <property type="match status" value="1"/>
</dbReference>
<dbReference type="SUPFAM" id="SSF81383">
    <property type="entry name" value="F-box domain"/>
    <property type="match status" value="1"/>
</dbReference>
<dbReference type="SUPFAM" id="SSF52047">
    <property type="entry name" value="RNI-like"/>
    <property type="match status" value="1"/>
</dbReference>
<evidence type="ECO:0000313" key="2">
    <source>
        <dbReference type="EMBL" id="KAF5312118.1"/>
    </source>
</evidence>
<evidence type="ECO:0000313" key="3">
    <source>
        <dbReference type="Proteomes" id="UP000567179"/>
    </source>
</evidence>
<name>A0A8H5EU68_9AGAR</name>
<dbReference type="Pfam" id="PF12937">
    <property type="entry name" value="F-box-like"/>
    <property type="match status" value="1"/>
</dbReference>
<keyword evidence="3" id="KW-1185">Reference proteome</keyword>
<gene>
    <name evidence="2" type="ORF">D9619_002439</name>
</gene>
<feature type="domain" description="F-box" evidence="1">
    <location>
        <begin position="53"/>
        <end position="104"/>
    </location>
</feature>